<protein>
    <submittedName>
        <fullName evidence="1">Uncharacterized protein</fullName>
    </submittedName>
</protein>
<evidence type="ECO:0000313" key="1">
    <source>
        <dbReference type="EMBL" id="LAA28520.1"/>
    </source>
</evidence>
<name>A0A2H6NAZ4_9SAUR</name>
<sequence>MAILLPSDSQFTAQAFYSVVLTTMQNYLICKGLKKKESRWRLQLCNERPALFIGVKRWDFDHRRPPSCPFGPIIHADTSECLAQKKICTLAICAPTSKGYTQVFLPYQNTCAYFFSNQHKVDCVIFSPSYIFFAGHFGIAKMALQYFEIYILHTYPFQVLTQTESFLKTGSPSTYDCNGACPLWL</sequence>
<dbReference type="EMBL" id="IACI01074424">
    <property type="protein sequence ID" value="LAA28520.1"/>
    <property type="molecule type" value="Transcribed_RNA"/>
</dbReference>
<proteinExistence type="predicted"/>
<reference evidence="1" key="1">
    <citation type="submission" date="2017-07" db="EMBL/GenBank/DDBJ databases">
        <authorList>
            <person name="Mikheyev A."/>
            <person name="Grau M."/>
        </authorList>
    </citation>
    <scope>NUCLEOTIDE SEQUENCE</scope>
    <source>
        <tissue evidence="1">Venom_gland</tissue>
    </source>
</reference>
<dbReference type="AlphaFoldDB" id="A0A2H6NAZ4"/>
<reference evidence="1" key="2">
    <citation type="submission" date="2017-12" db="EMBL/GenBank/DDBJ databases">
        <title>Coralsnake Venomics: Analyses of Venom Gland Transcriptomes and Proteomes of Six Brazilian Taxa.</title>
        <authorList>
            <person name="Aird S.D."/>
            <person name="Jorge da Silva N."/>
            <person name="Qiu L."/>
            <person name="Villar-Briones A."/>
            <person name="Aparecida-Saddi V."/>
            <person name="Campos-Telles M.P."/>
            <person name="Grau M."/>
            <person name="Mikheyev A.S."/>
        </authorList>
    </citation>
    <scope>NUCLEOTIDE SEQUENCE</scope>
    <source>
        <tissue evidence="1">Venom_gland</tissue>
    </source>
</reference>
<organism evidence="1">
    <name type="scientific">Micrurus carvalhoi</name>
    <dbReference type="NCBI Taxonomy" id="3147026"/>
    <lineage>
        <taxon>Eukaryota</taxon>
        <taxon>Metazoa</taxon>
        <taxon>Chordata</taxon>
        <taxon>Craniata</taxon>
        <taxon>Vertebrata</taxon>
        <taxon>Euteleostomi</taxon>
        <taxon>Lepidosauria</taxon>
        <taxon>Squamata</taxon>
        <taxon>Bifurcata</taxon>
        <taxon>Unidentata</taxon>
        <taxon>Episquamata</taxon>
        <taxon>Toxicofera</taxon>
        <taxon>Serpentes</taxon>
        <taxon>Colubroidea</taxon>
        <taxon>Elapidae</taxon>
        <taxon>Elapinae</taxon>
        <taxon>Micrurus</taxon>
    </lineage>
</organism>
<dbReference type="EMBL" id="IACI01074423">
    <property type="protein sequence ID" value="LAA28519.1"/>
    <property type="molecule type" value="Transcribed_RNA"/>
</dbReference>
<accession>A0A2H6NAZ4</accession>